<name>A0A485CU48_KLUCR</name>
<protein>
    <submittedName>
        <fullName evidence="1">Family of uncharacterized function (DUF1028)</fullName>
    </submittedName>
</protein>
<dbReference type="AlphaFoldDB" id="A0A485CU48"/>
<accession>A0A485CU48</accession>
<dbReference type="Proteomes" id="UP000401081">
    <property type="component" value="Unassembled WGS sequence"/>
</dbReference>
<reference evidence="1 2" key="1">
    <citation type="submission" date="2019-03" db="EMBL/GenBank/DDBJ databases">
        <authorList>
            <consortium name="Pathogen Informatics"/>
        </authorList>
    </citation>
    <scope>NUCLEOTIDE SEQUENCE [LARGE SCALE GENOMIC DNA]</scope>
    <source>
        <strain evidence="1 2">NCTC12993</strain>
    </source>
</reference>
<evidence type="ECO:0000313" key="2">
    <source>
        <dbReference type="Proteomes" id="UP000401081"/>
    </source>
</evidence>
<dbReference type="Pfam" id="PF06267">
    <property type="entry name" value="DUF1028"/>
    <property type="match status" value="1"/>
</dbReference>
<dbReference type="InterPro" id="IPR010430">
    <property type="entry name" value="DUF1028"/>
</dbReference>
<keyword evidence="2" id="KW-1185">Reference proteome</keyword>
<dbReference type="EMBL" id="CAADJD010000028">
    <property type="protein sequence ID" value="VFS88017.1"/>
    <property type="molecule type" value="Genomic_DNA"/>
</dbReference>
<evidence type="ECO:0000313" key="1">
    <source>
        <dbReference type="EMBL" id="VFS88017.1"/>
    </source>
</evidence>
<gene>
    <name evidence="1" type="ORF">NCTC12993_07052</name>
</gene>
<organism evidence="1 2">
    <name type="scientific">Kluyvera cryocrescens</name>
    <name type="common">Kluyvera citrophila</name>
    <dbReference type="NCBI Taxonomy" id="580"/>
    <lineage>
        <taxon>Bacteria</taxon>
        <taxon>Pseudomonadati</taxon>
        <taxon>Pseudomonadota</taxon>
        <taxon>Gammaproteobacteria</taxon>
        <taxon>Enterobacterales</taxon>
        <taxon>Enterobacteriaceae</taxon>
        <taxon>Kluyvera</taxon>
    </lineage>
</organism>
<proteinExistence type="predicted"/>
<dbReference type="SUPFAM" id="SSF56235">
    <property type="entry name" value="N-terminal nucleophile aminohydrolases (Ntn hydrolases)"/>
    <property type="match status" value="1"/>
</dbReference>
<dbReference type="Gene3D" id="3.60.20.10">
    <property type="entry name" value="Glutamine Phosphoribosylpyrophosphate, subunit 1, domain 1"/>
    <property type="match status" value="1"/>
</dbReference>
<sequence length="55" mass="5489">MTISIAALCPESGQLGIAISSSSIAVGRTLSVAAGRGWRGIQPEHYAAIAGAAYS</sequence>
<dbReference type="InterPro" id="IPR029055">
    <property type="entry name" value="Ntn_hydrolases_N"/>
</dbReference>